<evidence type="ECO:0000313" key="3">
    <source>
        <dbReference type="Proteomes" id="UP000663873"/>
    </source>
</evidence>
<sequence>KQKENSRKTLCNIDSIPFIPTEAKERLLNSLKGRESINGSDYRKKFSSSRSSSSYRTR</sequence>
<keyword evidence="3" id="KW-1185">Reference proteome</keyword>
<name>A0A821PZZ3_9BILA</name>
<evidence type="ECO:0000313" key="2">
    <source>
        <dbReference type="EMBL" id="CAF4812015.1"/>
    </source>
</evidence>
<dbReference type="EMBL" id="CAJOBP010050814">
    <property type="protein sequence ID" value="CAF4812015.1"/>
    <property type="molecule type" value="Genomic_DNA"/>
</dbReference>
<dbReference type="Proteomes" id="UP000663873">
    <property type="component" value="Unassembled WGS sequence"/>
</dbReference>
<feature type="non-terminal residue" evidence="2">
    <location>
        <position position="1"/>
    </location>
</feature>
<feature type="compositionally biased region" description="Low complexity" evidence="1">
    <location>
        <begin position="48"/>
        <end position="58"/>
    </location>
</feature>
<organism evidence="2 3">
    <name type="scientific">Rotaria socialis</name>
    <dbReference type="NCBI Taxonomy" id="392032"/>
    <lineage>
        <taxon>Eukaryota</taxon>
        <taxon>Metazoa</taxon>
        <taxon>Spiralia</taxon>
        <taxon>Gnathifera</taxon>
        <taxon>Rotifera</taxon>
        <taxon>Eurotatoria</taxon>
        <taxon>Bdelloidea</taxon>
        <taxon>Philodinida</taxon>
        <taxon>Philodinidae</taxon>
        <taxon>Rotaria</taxon>
    </lineage>
</organism>
<accession>A0A821PZZ3</accession>
<reference evidence="2" key="1">
    <citation type="submission" date="2021-02" db="EMBL/GenBank/DDBJ databases">
        <authorList>
            <person name="Nowell W R."/>
        </authorList>
    </citation>
    <scope>NUCLEOTIDE SEQUENCE</scope>
</reference>
<feature type="region of interest" description="Disordered" evidence="1">
    <location>
        <begin position="37"/>
        <end position="58"/>
    </location>
</feature>
<proteinExistence type="predicted"/>
<gene>
    <name evidence="2" type="ORF">UJA718_LOCUS41768</name>
</gene>
<dbReference type="AlphaFoldDB" id="A0A821PZZ3"/>
<comment type="caution">
    <text evidence="2">The sequence shown here is derived from an EMBL/GenBank/DDBJ whole genome shotgun (WGS) entry which is preliminary data.</text>
</comment>
<evidence type="ECO:0000256" key="1">
    <source>
        <dbReference type="SAM" id="MobiDB-lite"/>
    </source>
</evidence>
<protein>
    <submittedName>
        <fullName evidence="2">Uncharacterized protein</fullName>
    </submittedName>
</protein>